<reference evidence="9 10" key="1">
    <citation type="submission" date="2019-03" db="EMBL/GenBank/DDBJ databases">
        <authorList>
            <person name="Gonzalez-Pimentel J.L."/>
        </authorList>
    </citation>
    <scope>NUCLEOTIDE SEQUENCE [LARGE SCALE GENOMIC DNA]</scope>
    <source>
        <strain evidence="9 10">JCM 31289</strain>
    </source>
</reference>
<evidence type="ECO:0000256" key="5">
    <source>
        <dbReference type="ARBA" id="ARBA00022777"/>
    </source>
</evidence>
<dbReference type="InterPro" id="IPR050428">
    <property type="entry name" value="TCS_sensor_his_kinase"/>
</dbReference>
<comment type="catalytic activity">
    <reaction evidence="1">
        <text>ATP + protein L-histidine = ADP + protein N-phospho-L-histidine.</text>
        <dbReference type="EC" id="2.7.13.3"/>
    </reaction>
</comment>
<evidence type="ECO:0000256" key="6">
    <source>
        <dbReference type="SAM" id="Coils"/>
    </source>
</evidence>
<dbReference type="Gene3D" id="3.30.565.10">
    <property type="entry name" value="Histidine kinase-like ATPase, C-terminal domain"/>
    <property type="match status" value="1"/>
</dbReference>
<dbReference type="AlphaFoldDB" id="A0A4Z0GE30"/>
<protein>
    <recommendedName>
        <fullName evidence="2">histidine kinase</fullName>
        <ecNumber evidence="2">2.7.13.3</ecNumber>
    </recommendedName>
</protein>
<dbReference type="GO" id="GO:0000160">
    <property type="term" value="P:phosphorelay signal transduction system"/>
    <property type="evidence" value="ECO:0007669"/>
    <property type="project" value="TreeGrafter"/>
</dbReference>
<proteinExistence type="predicted"/>
<feature type="compositionally biased region" description="Basic residues" evidence="7">
    <location>
        <begin position="389"/>
        <end position="400"/>
    </location>
</feature>
<dbReference type="Proteomes" id="UP000297948">
    <property type="component" value="Unassembled WGS sequence"/>
</dbReference>
<keyword evidence="10" id="KW-1185">Reference proteome</keyword>
<accession>A0A4Z0GE30</accession>
<keyword evidence="4" id="KW-0808">Transferase</keyword>
<keyword evidence="5 9" id="KW-0418">Kinase</keyword>
<name>A0A4Z0GE30_9ACTN</name>
<dbReference type="PANTHER" id="PTHR45436:SF5">
    <property type="entry name" value="SENSOR HISTIDINE KINASE TRCS"/>
    <property type="match status" value="1"/>
</dbReference>
<evidence type="ECO:0000256" key="7">
    <source>
        <dbReference type="SAM" id="MobiDB-lite"/>
    </source>
</evidence>
<feature type="non-terminal residue" evidence="9">
    <location>
        <position position="400"/>
    </location>
</feature>
<dbReference type="OrthoDB" id="3357461at2"/>
<feature type="domain" description="Histidine kinase/HSP90-like ATPase" evidence="8">
    <location>
        <begin position="232"/>
        <end position="337"/>
    </location>
</feature>
<evidence type="ECO:0000256" key="4">
    <source>
        <dbReference type="ARBA" id="ARBA00022679"/>
    </source>
</evidence>
<dbReference type="InterPro" id="IPR003594">
    <property type="entry name" value="HATPase_dom"/>
</dbReference>
<dbReference type="EMBL" id="SRID01000349">
    <property type="protein sequence ID" value="TGA94424.1"/>
    <property type="molecule type" value="Genomic_DNA"/>
</dbReference>
<dbReference type="PANTHER" id="PTHR45436">
    <property type="entry name" value="SENSOR HISTIDINE KINASE YKOH"/>
    <property type="match status" value="1"/>
</dbReference>
<keyword evidence="6" id="KW-0175">Coiled coil</keyword>
<dbReference type="GO" id="GO:0004673">
    <property type="term" value="F:protein histidine kinase activity"/>
    <property type="evidence" value="ECO:0007669"/>
    <property type="project" value="UniProtKB-EC"/>
</dbReference>
<evidence type="ECO:0000313" key="9">
    <source>
        <dbReference type="EMBL" id="TGA94424.1"/>
    </source>
</evidence>
<dbReference type="SUPFAM" id="SSF55874">
    <property type="entry name" value="ATPase domain of HSP90 chaperone/DNA topoisomerase II/histidine kinase"/>
    <property type="match status" value="1"/>
</dbReference>
<sequence>MTDLPETLTACLALGTLAAAALVPLLWRARRHAAQALSERAAAVAENARLTARVQELTEETRHLAAERLPALTRHLRHPHVPVPGLAHPGLLGSETDRDHRAVLDLVSRAVLAERRRVDEAAQAAIRGTTKAIQARSYQLQDLITEMQHRYDDPGIIHDTVVLSRMGEQILRRIQATGVVCGATAGLTRADSHLGDIVVGAQSRIAGAERVKVTSRLTEPIGVVARAAEPVAIAVTELLANAVHHSHGTLAVDVSLHRSETGAVIVIDDAGVGMHKEEVEYATRMMSGQYPVLITELGDPPRTGFAAIGRLVRQFGFSVSVDKPAPYGGVRAIVHIPGRLLTMLDETTPMSVAAPLTADSDPADRTAAARARTHAARGHAEDPPTTGLPRRRRHGAQAPH</sequence>
<evidence type="ECO:0000256" key="1">
    <source>
        <dbReference type="ARBA" id="ARBA00000085"/>
    </source>
</evidence>
<evidence type="ECO:0000256" key="3">
    <source>
        <dbReference type="ARBA" id="ARBA00022553"/>
    </source>
</evidence>
<feature type="coiled-coil region" evidence="6">
    <location>
        <begin position="40"/>
        <end position="67"/>
    </location>
</feature>
<keyword evidence="3" id="KW-0597">Phosphoprotein</keyword>
<dbReference type="EC" id="2.7.13.3" evidence="2"/>
<evidence type="ECO:0000256" key="2">
    <source>
        <dbReference type="ARBA" id="ARBA00012438"/>
    </source>
</evidence>
<dbReference type="GO" id="GO:0005886">
    <property type="term" value="C:plasma membrane"/>
    <property type="evidence" value="ECO:0007669"/>
    <property type="project" value="TreeGrafter"/>
</dbReference>
<dbReference type="Pfam" id="PF02518">
    <property type="entry name" value="HATPase_c"/>
    <property type="match status" value="1"/>
</dbReference>
<comment type="caution">
    <text evidence="9">The sequence shown here is derived from an EMBL/GenBank/DDBJ whole genome shotgun (WGS) entry which is preliminary data.</text>
</comment>
<dbReference type="InterPro" id="IPR036890">
    <property type="entry name" value="HATPase_C_sf"/>
</dbReference>
<feature type="compositionally biased region" description="Low complexity" evidence="7">
    <location>
        <begin position="357"/>
        <end position="370"/>
    </location>
</feature>
<evidence type="ECO:0000259" key="8">
    <source>
        <dbReference type="Pfam" id="PF02518"/>
    </source>
</evidence>
<gene>
    <name evidence="9" type="ORF">E4099_26260</name>
</gene>
<dbReference type="RefSeq" id="WP_135341603.1">
    <property type="nucleotide sequence ID" value="NZ_SRID01000349.1"/>
</dbReference>
<evidence type="ECO:0000313" key="10">
    <source>
        <dbReference type="Proteomes" id="UP000297948"/>
    </source>
</evidence>
<feature type="region of interest" description="Disordered" evidence="7">
    <location>
        <begin position="354"/>
        <end position="400"/>
    </location>
</feature>
<organism evidence="9 10">
    <name type="scientific">Streptomyces palmae</name>
    <dbReference type="NCBI Taxonomy" id="1701085"/>
    <lineage>
        <taxon>Bacteria</taxon>
        <taxon>Bacillati</taxon>
        <taxon>Actinomycetota</taxon>
        <taxon>Actinomycetes</taxon>
        <taxon>Kitasatosporales</taxon>
        <taxon>Streptomycetaceae</taxon>
        <taxon>Streptomyces</taxon>
    </lineage>
</organism>